<evidence type="ECO:0000256" key="1">
    <source>
        <dbReference type="SAM" id="Coils"/>
    </source>
</evidence>
<name>A0A4Y8DIM9_9HELO</name>
<keyword evidence="1" id="KW-0175">Coiled coil</keyword>
<evidence type="ECO:0000313" key="4">
    <source>
        <dbReference type="Proteomes" id="UP000297299"/>
    </source>
</evidence>
<dbReference type="AlphaFoldDB" id="A0A4Y8DIM9"/>
<gene>
    <name evidence="3" type="ORF">BOTCAL_0010g00060</name>
</gene>
<evidence type="ECO:0000256" key="2">
    <source>
        <dbReference type="SAM" id="MobiDB-lite"/>
    </source>
</evidence>
<dbReference type="OrthoDB" id="3563739at2759"/>
<feature type="region of interest" description="Disordered" evidence="2">
    <location>
        <begin position="143"/>
        <end position="162"/>
    </location>
</feature>
<dbReference type="Proteomes" id="UP000297299">
    <property type="component" value="Unassembled WGS sequence"/>
</dbReference>
<evidence type="ECO:0000313" key="3">
    <source>
        <dbReference type="EMBL" id="TEY85867.1"/>
    </source>
</evidence>
<sequence>MAASKDSKGKGKAKASPSQSVSADSKISKILLKNQNKEVQKNIKRLEEISKEYAELAKSLPKDVQPLVLERPSFVTMLEPLAGPFMVGALIAGVMEAGRFAADQEKIKVGTARKRAARSYTDTFLKALNEQFTFTSKPIQNLRPRSRSANNPMTAYKPSEAEEEEDKAYQEFHFPDEEFREDLVYFIWNSFKHTDIITIAGSVMAFLRELCSIQETQVVLDLSHINVKDMNEVIQSIRSSESNSTVQIMQKAYMQMSLAELMDTAYEEHKEAGGSLNPTRHAQQLYTEWDEKARAAGHNPVDWTEEV</sequence>
<protein>
    <submittedName>
        <fullName evidence="3">Uncharacterized protein</fullName>
    </submittedName>
</protein>
<comment type="caution">
    <text evidence="3">The sequence shown here is derived from an EMBL/GenBank/DDBJ whole genome shotgun (WGS) entry which is preliminary data.</text>
</comment>
<feature type="region of interest" description="Disordered" evidence="2">
    <location>
        <begin position="1"/>
        <end position="25"/>
    </location>
</feature>
<reference evidence="3 4" key="1">
    <citation type="submission" date="2017-11" db="EMBL/GenBank/DDBJ databases">
        <title>Comparative genomics of Botrytis spp.</title>
        <authorList>
            <person name="Valero-Jimenez C.A."/>
            <person name="Tapia P."/>
            <person name="Veloso J."/>
            <person name="Silva-Moreno E."/>
            <person name="Staats M."/>
            <person name="Valdes J.H."/>
            <person name="Van Kan J.A.L."/>
        </authorList>
    </citation>
    <scope>NUCLEOTIDE SEQUENCE [LARGE SCALE GENOMIC DNA]</scope>
    <source>
        <strain evidence="3 4">MUCL2830</strain>
    </source>
</reference>
<keyword evidence="4" id="KW-1185">Reference proteome</keyword>
<organism evidence="3 4">
    <name type="scientific">Botryotinia calthae</name>
    <dbReference type="NCBI Taxonomy" id="38488"/>
    <lineage>
        <taxon>Eukaryota</taxon>
        <taxon>Fungi</taxon>
        <taxon>Dikarya</taxon>
        <taxon>Ascomycota</taxon>
        <taxon>Pezizomycotina</taxon>
        <taxon>Leotiomycetes</taxon>
        <taxon>Helotiales</taxon>
        <taxon>Sclerotiniaceae</taxon>
        <taxon>Botryotinia</taxon>
    </lineage>
</organism>
<proteinExistence type="predicted"/>
<dbReference type="EMBL" id="PHWZ01000010">
    <property type="protein sequence ID" value="TEY85867.1"/>
    <property type="molecule type" value="Genomic_DNA"/>
</dbReference>
<accession>A0A4Y8DIM9</accession>
<feature type="coiled-coil region" evidence="1">
    <location>
        <begin position="29"/>
        <end position="56"/>
    </location>
</feature>